<reference evidence="6 7" key="1">
    <citation type="submission" date="2019-06" db="EMBL/GenBank/DDBJ databases">
        <title>Sequencing the genomes of 1000 actinobacteria strains.</title>
        <authorList>
            <person name="Klenk H.-P."/>
        </authorList>
    </citation>
    <scope>NUCLEOTIDE SEQUENCE [LARGE SCALE GENOMIC DNA]</scope>
    <source>
        <strain evidence="6 7">DSM 21947</strain>
    </source>
</reference>
<feature type="compositionally biased region" description="Low complexity" evidence="3">
    <location>
        <begin position="31"/>
        <end position="49"/>
    </location>
</feature>
<dbReference type="AlphaFoldDB" id="A0A8H2KAJ5"/>
<evidence type="ECO:0000256" key="2">
    <source>
        <dbReference type="ARBA" id="ARBA00007639"/>
    </source>
</evidence>
<dbReference type="InterPro" id="IPR050555">
    <property type="entry name" value="Bact_Solute-Bind_Prot2"/>
</dbReference>
<dbReference type="Pfam" id="PF13407">
    <property type="entry name" value="Peripla_BP_4"/>
    <property type="match status" value="1"/>
</dbReference>
<evidence type="ECO:0000313" key="6">
    <source>
        <dbReference type="EMBL" id="TQO20681.1"/>
    </source>
</evidence>
<sequence length="367" mass="37638">MATSSRTMRVAALAFALSAAIALGGCAQSSGTAGSSGAVPEPGATATGPRPAPFDGDPVKVALVRQSGAGDYFQAWGAGAEAQAEIANIELTISDARNDNAQMASDMQRAIDSEPAAIIVSHGLADTMQPLVSEAVAAGITVVVYDLALTDAEGVVVTSQSDEELASNVLDLMAEDIGAGAKVGYVSATGFAPLDRRAEVWKSFVEEYDWDVVFSTGKVSDSTANDNIPLVAAAIAQNPDVEAIFAPYDEITKGAVAAVLQAGKEDQIKVYGIDISNADMQVMLGEGSPWIATAASDPSAVGAAVVRTAAMTLAGLNSEMSIEFPSVLITQEALRSGGITNVDDLLAAEPKLLMRDVMTAAWLPAIS</sequence>
<dbReference type="Proteomes" id="UP000316560">
    <property type="component" value="Unassembled WGS sequence"/>
</dbReference>
<feature type="region of interest" description="Disordered" evidence="3">
    <location>
        <begin position="31"/>
        <end position="55"/>
    </location>
</feature>
<evidence type="ECO:0000313" key="7">
    <source>
        <dbReference type="Proteomes" id="UP000316560"/>
    </source>
</evidence>
<keyword evidence="4" id="KW-0732">Signal</keyword>
<dbReference type="EMBL" id="VFRA01000001">
    <property type="protein sequence ID" value="TQO20681.1"/>
    <property type="molecule type" value="Genomic_DNA"/>
</dbReference>
<comment type="similarity">
    <text evidence="2">Belongs to the bacterial solute-binding protein 2 family.</text>
</comment>
<keyword evidence="7" id="KW-1185">Reference proteome</keyword>
<dbReference type="InterPro" id="IPR028082">
    <property type="entry name" value="Peripla_BP_I"/>
</dbReference>
<evidence type="ECO:0000256" key="3">
    <source>
        <dbReference type="SAM" id="MobiDB-lite"/>
    </source>
</evidence>
<feature type="domain" description="Periplasmic binding protein" evidence="5">
    <location>
        <begin position="62"/>
        <end position="315"/>
    </location>
</feature>
<comment type="caution">
    <text evidence="6">The sequence shown here is derived from an EMBL/GenBank/DDBJ whole genome shotgun (WGS) entry which is preliminary data.</text>
</comment>
<feature type="chain" id="PRO_5034135401" evidence="4">
    <location>
        <begin position="28"/>
        <end position="367"/>
    </location>
</feature>
<protein>
    <submittedName>
        <fullName evidence="6">Simple sugar transport system substrate-binding protein</fullName>
    </submittedName>
</protein>
<accession>A0A8H2KAJ5</accession>
<gene>
    <name evidence="6" type="ORF">FB472_2329</name>
</gene>
<comment type="subcellular location">
    <subcellularLocation>
        <location evidence="1">Cell envelope</location>
    </subcellularLocation>
</comment>
<dbReference type="RefSeq" id="WP_215730439.1">
    <property type="nucleotide sequence ID" value="NZ_VFRA01000001.1"/>
</dbReference>
<keyword evidence="6" id="KW-0762">Sugar transport</keyword>
<evidence type="ECO:0000256" key="1">
    <source>
        <dbReference type="ARBA" id="ARBA00004196"/>
    </source>
</evidence>
<dbReference type="PANTHER" id="PTHR30036">
    <property type="entry name" value="D-XYLOSE-BINDING PERIPLASMIC PROTEIN"/>
    <property type="match status" value="1"/>
</dbReference>
<proteinExistence type="inferred from homology"/>
<dbReference type="Gene3D" id="3.40.50.2300">
    <property type="match status" value="2"/>
</dbReference>
<dbReference type="PROSITE" id="PS51257">
    <property type="entry name" value="PROKAR_LIPOPROTEIN"/>
    <property type="match status" value="1"/>
</dbReference>
<dbReference type="PANTHER" id="PTHR30036:SF7">
    <property type="entry name" value="ABC TRANSPORTER PERIPLASMIC-BINDING PROTEIN YPHF"/>
    <property type="match status" value="1"/>
</dbReference>
<evidence type="ECO:0000256" key="4">
    <source>
        <dbReference type="SAM" id="SignalP"/>
    </source>
</evidence>
<feature type="signal peptide" evidence="4">
    <location>
        <begin position="1"/>
        <end position="27"/>
    </location>
</feature>
<dbReference type="SUPFAM" id="SSF53822">
    <property type="entry name" value="Periplasmic binding protein-like I"/>
    <property type="match status" value="1"/>
</dbReference>
<dbReference type="InterPro" id="IPR025997">
    <property type="entry name" value="SBP_2_dom"/>
</dbReference>
<name>A0A8H2KAJ5_9MICO</name>
<dbReference type="GO" id="GO:0030246">
    <property type="term" value="F:carbohydrate binding"/>
    <property type="evidence" value="ECO:0007669"/>
    <property type="project" value="TreeGrafter"/>
</dbReference>
<keyword evidence="6" id="KW-0813">Transport</keyword>
<organism evidence="6 7">
    <name type="scientific">Rhodoglobus vestalii</name>
    <dbReference type="NCBI Taxonomy" id="193384"/>
    <lineage>
        <taxon>Bacteria</taxon>
        <taxon>Bacillati</taxon>
        <taxon>Actinomycetota</taxon>
        <taxon>Actinomycetes</taxon>
        <taxon>Micrococcales</taxon>
        <taxon>Microbacteriaceae</taxon>
        <taxon>Rhodoglobus</taxon>
    </lineage>
</organism>
<dbReference type="GO" id="GO:0030288">
    <property type="term" value="C:outer membrane-bounded periplasmic space"/>
    <property type="evidence" value="ECO:0007669"/>
    <property type="project" value="TreeGrafter"/>
</dbReference>
<evidence type="ECO:0000259" key="5">
    <source>
        <dbReference type="Pfam" id="PF13407"/>
    </source>
</evidence>